<dbReference type="Proteomes" id="UP001157418">
    <property type="component" value="Unassembled WGS sequence"/>
</dbReference>
<evidence type="ECO:0000256" key="1">
    <source>
        <dbReference type="ARBA" id="ARBA00022737"/>
    </source>
</evidence>
<dbReference type="GO" id="GO:0005886">
    <property type="term" value="C:plasma membrane"/>
    <property type="evidence" value="ECO:0007669"/>
    <property type="project" value="TreeGrafter"/>
</dbReference>
<name>A0AAU9P912_9ASTR</name>
<dbReference type="PANTHER" id="PTHR18896">
    <property type="entry name" value="PHOSPHOLIPASE D"/>
    <property type="match status" value="1"/>
</dbReference>
<dbReference type="EMBL" id="CAKMRJ010005523">
    <property type="protein sequence ID" value="CAH1446436.1"/>
    <property type="molecule type" value="Genomic_DNA"/>
</dbReference>
<organism evidence="3 4">
    <name type="scientific">Lactuca virosa</name>
    <dbReference type="NCBI Taxonomy" id="75947"/>
    <lineage>
        <taxon>Eukaryota</taxon>
        <taxon>Viridiplantae</taxon>
        <taxon>Streptophyta</taxon>
        <taxon>Embryophyta</taxon>
        <taxon>Tracheophyta</taxon>
        <taxon>Spermatophyta</taxon>
        <taxon>Magnoliopsida</taxon>
        <taxon>eudicotyledons</taxon>
        <taxon>Gunneridae</taxon>
        <taxon>Pentapetalae</taxon>
        <taxon>asterids</taxon>
        <taxon>campanulids</taxon>
        <taxon>Asterales</taxon>
        <taxon>Asteraceae</taxon>
        <taxon>Cichorioideae</taxon>
        <taxon>Cichorieae</taxon>
        <taxon>Lactucinae</taxon>
        <taxon>Lactuca</taxon>
    </lineage>
</organism>
<evidence type="ECO:0000313" key="3">
    <source>
        <dbReference type="EMBL" id="CAH1446436.1"/>
    </source>
</evidence>
<evidence type="ECO:0000313" key="4">
    <source>
        <dbReference type="Proteomes" id="UP001157418"/>
    </source>
</evidence>
<keyword evidence="4" id="KW-1185">Reference proteome</keyword>
<keyword evidence="1" id="KW-0677">Repeat</keyword>
<sequence>MFYALNQFFISGLSHDDIIENRVLEALYRRILRAHKEEKCFKVIVVIPLLPGGFQGRMDDGGATTVRAIMHWQYRSISREENSILEKLNSVLGPKTDDYISFYGLRTYGRLGDDGPLVTS</sequence>
<dbReference type="PANTHER" id="PTHR18896:SF133">
    <property type="entry name" value="PHOSPHOLIPASE D ZETA 2"/>
    <property type="match status" value="1"/>
</dbReference>
<gene>
    <name evidence="3" type="ORF">LVIROSA_LOCUS32129</name>
</gene>
<dbReference type="Gene3D" id="3.30.870.10">
    <property type="entry name" value="Endonuclease Chain A"/>
    <property type="match status" value="1"/>
</dbReference>
<reference evidence="3 4" key="1">
    <citation type="submission" date="2022-01" db="EMBL/GenBank/DDBJ databases">
        <authorList>
            <person name="Xiong W."/>
            <person name="Schranz E."/>
        </authorList>
    </citation>
    <scope>NUCLEOTIDE SEQUENCE [LARGE SCALE GENOMIC DNA]</scope>
</reference>
<keyword evidence="2" id="KW-0443">Lipid metabolism</keyword>
<dbReference type="GO" id="GO:0009395">
    <property type="term" value="P:phospholipid catabolic process"/>
    <property type="evidence" value="ECO:0007669"/>
    <property type="project" value="TreeGrafter"/>
</dbReference>
<proteinExistence type="predicted"/>
<accession>A0AAU9P912</accession>
<dbReference type="AlphaFoldDB" id="A0AAU9P912"/>
<comment type="caution">
    <text evidence="3">The sequence shown here is derived from an EMBL/GenBank/DDBJ whole genome shotgun (WGS) entry which is preliminary data.</text>
</comment>
<evidence type="ECO:0000256" key="2">
    <source>
        <dbReference type="ARBA" id="ARBA00023098"/>
    </source>
</evidence>
<protein>
    <submittedName>
        <fullName evidence="3">Uncharacterized protein</fullName>
    </submittedName>
</protein>
<dbReference type="GO" id="GO:0004630">
    <property type="term" value="F:phospholipase D activity"/>
    <property type="evidence" value="ECO:0007669"/>
    <property type="project" value="TreeGrafter"/>
</dbReference>
<dbReference type="InterPro" id="IPR015679">
    <property type="entry name" value="PLipase_D_fam"/>
</dbReference>